<proteinExistence type="predicted"/>
<dbReference type="SUPFAM" id="SSF116734">
    <property type="entry name" value="DNA methylase specificity domain"/>
    <property type="match status" value="1"/>
</dbReference>
<feature type="non-terminal residue" evidence="2">
    <location>
        <position position="100"/>
    </location>
</feature>
<dbReference type="PANTHER" id="PTHR30408:SF13">
    <property type="entry name" value="TYPE I RESTRICTION ENZYME HINDI SPECIFICITY SUBUNIT"/>
    <property type="match status" value="1"/>
</dbReference>
<dbReference type="GO" id="GO:0003677">
    <property type="term" value="F:DNA binding"/>
    <property type="evidence" value="ECO:0007669"/>
    <property type="project" value="InterPro"/>
</dbReference>
<evidence type="ECO:0000313" key="2">
    <source>
        <dbReference type="EMBL" id="GAK46549.1"/>
    </source>
</evidence>
<protein>
    <submittedName>
        <fullName evidence="2">DNA polymerase beta domain protein region</fullName>
    </submittedName>
</protein>
<dbReference type="Gene3D" id="1.10.287.1120">
    <property type="entry name" value="Bipartite methylase S protein"/>
    <property type="match status" value="1"/>
</dbReference>
<dbReference type="STRING" id="1333998.M2A_3048"/>
<gene>
    <name evidence="2" type="ORF">M2A_3048</name>
</gene>
<comment type="caution">
    <text evidence="2">The sequence shown here is derived from an EMBL/GenBank/DDBJ whole genome shotgun (WGS) entry which is preliminary data.</text>
</comment>
<reference evidence="2 3" key="1">
    <citation type="submission" date="2014-07" db="EMBL/GenBank/DDBJ databases">
        <title>Tepidicaulis marinum gen. nov., sp. nov., a novel marine bacterium denitrifying nitrate to nitrous oxide strictly under microaerobic conditions.</title>
        <authorList>
            <person name="Takeuchi M."/>
            <person name="Yamagishi T."/>
            <person name="Kamagata Y."/>
            <person name="Oshima K."/>
            <person name="Hattori M."/>
            <person name="Katayama T."/>
            <person name="Hanada S."/>
            <person name="Tamaki H."/>
            <person name="Marumo K."/>
            <person name="Maeda H."/>
            <person name="Nedachi M."/>
            <person name="Iwasaki W."/>
            <person name="Suwa Y."/>
            <person name="Sakata S."/>
        </authorList>
    </citation>
    <scope>NUCLEOTIDE SEQUENCE [LARGE SCALE GENOMIC DNA]</scope>
    <source>
        <strain evidence="2 3">MA2</strain>
    </source>
</reference>
<keyword evidence="3" id="KW-1185">Reference proteome</keyword>
<evidence type="ECO:0000259" key="1">
    <source>
        <dbReference type="Pfam" id="PF01420"/>
    </source>
</evidence>
<feature type="domain" description="Type I restriction modification DNA specificity" evidence="1">
    <location>
        <begin position="2"/>
        <end position="39"/>
    </location>
</feature>
<dbReference type="InterPro" id="IPR052021">
    <property type="entry name" value="Type-I_RS_S_subunit"/>
</dbReference>
<sequence>MADVPIPIPPERERKVIAETLGALDDKIELNRRMNETLEAMAQALFKDWFVDFGPTRAKMEGRAPYLAPDLWSLFPDRLDEEGKPEGWGRETLGSLFDVS</sequence>
<accession>A0A081BET1</accession>
<evidence type="ECO:0000313" key="3">
    <source>
        <dbReference type="Proteomes" id="UP000028702"/>
    </source>
</evidence>
<dbReference type="Proteomes" id="UP000028702">
    <property type="component" value="Unassembled WGS sequence"/>
</dbReference>
<dbReference type="eggNOG" id="COG0732">
    <property type="taxonomic scope" value="Bacteria"/>
</dbReference>
<dbReference type="EMBL" id="BBIO01000020">
    <property type="protein sequence ID" value="GAK46549.1"/>
    <property type="molecule type" value="Genomic_DNA"/>
</dbReference>
<dbReference type="InterPro" id="IPR000055">
    <property type="entry name" value="Restrct_endonuc_typeI_TRD"/>
</dbReference>
<name>A0A081BET1_9HYPH</name>
<dbReference type="Pfam" id="PF01420">
    <property type="entry name" value="Methylase_S"/>
    <property type="match status" value="1"/>
</dbReference>
<organism evidence="2 3">
    <name type="scientific">Tepidicaulis marinus</name>
    <dbReference type="NCBI Taxonomy" id="1333998"/>
    <lineage>
        <taxon>Bacteria</taxon>
        <taxon>Pseudomonadati</taxon>
        <taxon>Pseudomonadota</taxon>
        <taxon>Alphaproteobacteria</taxon>
        <taxon>Hyphomicrobiales</taxon>
        <taxon>Parvibaculaceae</taxon>
        <taxon>Tepidicaulis</taxon>
    </lineage>
</organism>
<dbReference type="PANTHER" id="PTHR30408">
    <property type="entry name" value="TYPE-1 RESTRICTION ENZYME ECOKI SPECIFICITY PROTEIN"/>
    <property type="match status" value="1"/>
</dbReference>
<dbReference type="AlphaFoldDB" id="A0A081BET1"/>